<evidence type="ECO:0000313" key="9">
    <source>
        <dbReference type="Proteomes" id="UP001178507"/>
    </source>
</evidence>
<keyword evidence="3 7" id="KW-0812">Transmembrane</keyword>
<evidence type="ECO:0000256" key="6">
    <source>
        <dbReference type="SAM" id="MobiDB-lite"/>
    </source>
</evidence>
<dbReference type="AlphaFoldDB" id="A0AA36JHE3"/>
<dbReference type="GO" id="GO:0005794">
    <property type="term" value="C:Golgi apparatus"/>
    <property type="evidence" value="ECO:0007669"/>
    <property type="project" value="TreeGrafter"/>
</dbReference>
<dbReference type="EMBL" id="CAUJNA010003621">
    <property type="protein sequence ID" value="CAJ1406263.1"/>
    <property type="molecule type" value="Genomic_DNA"/>
</dbReference>
<evidence type="ECO:0000256" key="4">
    <source>
        <dbReference type="ARBA" id="ARBA00022989"/>
    </source>
</evidence>
<comment type="caution">
    <text evidence="8">The sequence shown here is derived from an EMBL/GenBank/DDBJ whole genome shotgun (WGS) entry which is preliminary data.</text>
</comment>
<feature type="transmembrane region" description="Helical" evidence="7">
    <location>
        <begin position="329"/>
        <end position="351"/>
    </location>
</feature>
<comment type="subcellular location">
    <subcellularLocation>
        <location evidence="1">Membrane</location>
        <topology evidence="1">Multi-pass membrane protein</topology>
    </subcellularLocation>
</comment>
<protein>
    <submittedName>
        <fullName evidence="8">Uncharacterized protein</fullName>
    </submittedName>
</protein>
<name>A0AA36JHE3_9DINO</name>
<organism evidence="8 9">
    <name type="scientific">Effrenium voratum</name>
    <dbReference type="NCBI Taxonomy" id="2562239"/>
    <lineage>
        <taxon>Eukaryota</taxon>
        <taxon>Sar</taxon>
        <taxon>Alveolata</taxon>
        <taxon>Dinophyceae</taxon>
        <taxon>Suessiales</taxon>
        <taxon>Symbiodiniaceae</taxon>
        <taxon>Effrenium</taxon>
    </lineage>
</organism>
<dbReference type="InterPro" id="IPR005045">
    <property type="entry name" value="CDC50/LEM3_fam"/>
</dbReference>
<dbReference type="PANTHER" id="PTHR10926">
    <property type="entry name" value="CELL CYCLE CONTROL PROTEIN 50"/>
    <property type="match status" value="1"/>
</dbReference>
<gene>
    <name evidence="8" type="ORF">EVOR1521_LOCUS28264</name>
</gene>
<evidence type="ECO:0000256" key="1">
    <source>
        <dbReference type="ARBA" id="ARBA00004141"/>
    </source>
</evidence>
<dbReference type="Proteomes" id="UP001178507">
    <property type="component" value="Unassembled WGS sequence"/>
</dbReference>
<comment type="similarity">
    <text evidence="2">Belongs to the CDC50/LEM3 family.</text>
</comment>
<evidence type="ECO:0000313" key="8">
    <source>
        <dbReference type="EMBL" id="CAJ1406263.1"/>
    </source>
</evidence>
<evidence type="ECO:0000256" key="5">
    <source>
        <dbReference type="ARBA" id="ARBA00023136"/>
    </source>
</evidence>
<reference evidence="8" key="1">
    <citation type="submission" date="2023-08" db="EMBL/GenBank/DDBJ databases">
        <authorList>
            <person name="Chen Y."/>
            <person name="Shah S."/>
            <person name="Dougan E. K."/>
            <person name="Thang M."/>
            <person name="Chan C."/>
        </authorList>
    </citation>
    <scope>NUCLEOTIDE SEQUENCE</scope>
</reference>
<dbReference type="GO" id="GO:0005886">
    <property type="term" value="C:plasma membrane"/>
    <property type="evidence" value="ECO:0007669"/>
    <property type="project" value="TreeGrafter"/>
</dbReference>
<accession>A0AA36JHE3</accession>
<dbReference type="PANTHER" id="PTHR10926:SF0">
    <property type="entry name" value="CDC50, ISOFORM A"/>
    <property type="match status" value="1"/>
</dbReference>
<keyword evidence="4 7" id="KW-1133">Transmembrane helix</keyword>
<dbReference type="GO" id="GO:0005783">
    <property type="term" value="C:endoplasmic reticulum"/>
    <property type="evidence" value="ECO:0007669"/>
    <property type="project" value="TreeGrafter"/>
</dbReference>
<sequence length="366" mass="40686">MSAHDSVIPESPRAVLEASQDGESSRPTFMSGKANRKQTLKTRLAHHLHRIEQHGEDSVSCPLWFFRRPPHACHSSVCSFMFIIMAYSLFLHGSAVREIAISYGPADAWKEIVVDENLAGMSLISYELPIFLANSRHYLDSRPPGFNGIIQQYGCTGVTKVTDALSRRSSDVAFGQLLEDLEDFHPCGLVSMSIFTDQFRLTHTEGGIVEVDETDLALPSDSDLYEPWIVPVLETNGNSTVEKFQVEGVRSWIPDRTFLEHLKVWYRTPVAPYVRHLWARIPGGLVAGRYNLTFPVNSPIWTEMWGLEAKRVIFSQKSLSHMGSPGASFTLAALCCIVAFVEFVVALALLVGGKASGQRRAAIHPD</sequence>
<feature type="region of interest" description="Disordered" evidence="6">
    <location>
        <begin position="1"/>
        <end position="36"/>
    </location>
</feature>
<keyword evidence="9" id="KW-1185">Reference proteome</keyword>
<evidence type="ECO:0000256" key="7">
    <source>
        <dbReference type="SAM" id="Phobius"/>
    </source>
</evidence>
<evidence type="ECO:0000256" key="2">
    <source>
        <dbReference type="ARBA" id="ARBA00009457"/>
    </source>
</evidence>
<dbReference type="Pfam" id="PF03381">
    <property type="entry name" value="CDC50"/>
    <property type="match status" value="1"/>
</dbReference>
<evidence type="ECO:0000256" key="3">
    <source>
        <dbReference type="ARBA" id="ARBA00022692"/>
    </source>
</evidence>
<proteinExistence type="inferred from homology"/>
<keyword evidence="5 7" id="KW-0472">Membrane</keyword>